<dbReference type="Proteomes" id="UP001596383">
    <property type="component" value="Unassembled WGS sequence"/>
</dbReference>
<proteinExistence type="predicted"/>
<organism evidence="2 3">
    <name type="scientific">Natrinema soli</name>
    <dbReference type="NCBI Taxonomy" id="1930624"/>
    <lineage>
        <taxon>Archaea</taxon>
        <taxon>Methanobacteriati</taxon>
        <taxon>Methanobacteriota</taxon>
        <taxon>Stenosarchaea group</taxon>
        <taxon>Halobacteria</taxon>
        <taxon>Halobacteriales</taxon>
        <taxon>Natrialbaceae</taxon>
        <taxon>Natrinema</taxon>
    </lineage>
</organism>
<dbReference type="SUPFAM" id="SSF54593">
    <property type="entry name" value="Glyoxalase/Bleomycin resistance protein/Dihydroxybiphenyl dioxygenase"/>
    <property type="match status" value="1"/>
</dbReference>
<gene>
    <name evidence="2" type="ORF">ACFQE6_25400</name>
</gene>
<feature type="domain" description="VOC" evidence="1">
    <location>
        <begin position="17"/>
        <end position="146"/>
    </location>
</feature>
<evidence type="ECO:0000259" key="1">
    <source>
        <dbReference type="PROSITE" id="PS51819"/>
    </source>
</evidence>
<sequence length="153" mass="16828">MLETVSPEQASPLMEPRITVITLGVNDLETSLDFYHEGLGWPTEGIVGTEFEGGAVAFFPLNNGLQLALYPKQQIGEDANVEEATPSSTEFTLGHNVVSKEAVDAVLKTADEAGAKITDPPRDREWGGYSGHFLDPDDHLWEVVWNPQFEIEE</sequence>
<protein>
    <submittedName>
        <fullName evidence="2">VOC family protein</fullName>
    </submittedName>
</protein>
<keyword evidence="3" id="KW-1185">Reference proteome</keyword>
<dbReference type="EMBL" id="JBHSWV010000507">
    <property type="protein sequence ID" value="MFC6768216.1"/>
    <property type="molecule type" value="Genomic_DNA"/>
</dbReference>
<evidence type="ECO:0000313" key="3">
    <source>
        <dbReference type="Proteomes" id="UP001596383"/>
    </source>
</evidence>
<dbReference type="Pfam" id="PF00903">
    <property type="entry name" value="Glyoxalase"/>
    <property type="match status" value="1"/>
</dbReference>
<name>A0ABD5SWF5_9EURY</name>
<dbReference type="PANTHER" id="PTHR36503:SF1">
    <property type="entry name" value="BLR2520 PROTEIN"/>
    <property type="match status" value="1"/>
</dbReference>
<dbReference type="RefSeq" id="WP_273741023.1">
    <property type="nucleotide sequence ID" value="NZ_JAQIVI010000507.1"/>
</dbReference>
<reference evidence="2 3" key="1">
    <citation type="journal article" date="2019" name="Int. J. Syst. Evol. Microbiol.">
        <title>The Global Catalogue of Microorganisms (GCM) 10K type strain sequencing project: providing services to taxonomists for standard genome sequencing and annotation.</title>
        <authorList>
            <consortium name="The Broad Institute Genomics Platform"/>
            <consortium name="The Broad Institute Genome Sequencing Center for Infectious Disease"/>
            <person name="Wu L."/>
            <person name="Ma J."/>
        </authorList>
    </citation>
    <scope>NUCLEOTIDE SEQUENCE [LARGE SCALE GENOMIC DNA]</scope>
    <source>
        <strain evidence="2 3">LMG 29247</strain>
    </source>
</reference>
<dbReference type="AlphaFoldDB" id="A0ABD5SWF5"/>
<comment type="caution">
    <text evidence="2">The sequence shown here is derived from an EMBL/GenBank/DDBJ whole genome shotgun (WGS) entry which is preliminary data.</text>
</comment>
<evidence type="ECO:0000313" key="2">
    <source>
        <dbReference type="EMBL" id="MFC6768216.1"/>
    </source>
</evidence>
<dbReference type="PROSITE" id="PS51819">
    <property type="entry name" value="VOC"/>
    <property type="match status" value="1"/>
</dbReference>
<accession>A0ABD5SWF5</accession>
<dbReference type="InterPro" id="IPR004360">
    <property type="entry name" value="Glyas_Fos-R_dOase_dom"/>
</dbReference>
<dbReference type="InterPro" id="IPR037523">
    <property type="entry name" value="VOC_core"/>
</dbReference>
<dbReference type="InterPro" id="IPR029068">
    <property type="entry name" value="Glyas_Bleomycin-R_OHBP_Dase"/>
</dbReference>
<dbReference type="PANTHER" id="PTHR36503">
    <property type="entry name" value="BLR2520 PROTEIN"/>
    <property type="match status" value="1"/>
</dbReference>
<dbReference type="Gene3D" id="3.10.180.10">
    <property type="entry name" value="2,3-Dihydroxybiphenyl 1,2-Dioxygenase, domain 1"/>
    <property type="match status" value="1"/>
</dbReference>